<dbReference type="Proteomes" id="UP000503441">
    <property type="component" value="Chromosome"/>
</dbReference>
<protein>
    <recommendedName>
        <fullName evidence="3">Big-1 domain-containing protein</fullName>
    </recommendedName>
</protein>
<dbReference type="Gene3D" id="2.60.40.10">
    <property type="entry name" value="Immunoglobulins"/>
    <property type="match status" value="1"/>
</dbReference>
<dbReference type="SUPFAM" id="SSF49373">
    <property type="entry name" value="Invasin/intimin cell-adhesion fragments"/>
    <property type="match status" value="1"/>
</dbReference>
<keyword evidence="2" id="KW-1185">Reference proteome</keyword>
<organism evidence="1 2">
    <name type="scientific">Leucobacter coleopterorum</name>
    <dbReference type="NCBI Taxonomy" id="2714933"/>
    <lineage>
        <taxon>Bacteria</taxon>
        <taxon>Bacillati</taxon>
        <taxon>Actinomycetota</taxon>
        <taxon>Actinomycetes</taxon>
        <taxon>Micrococcales</taxon>
        <taxon>Microbacteriaceae</taxon>
        <taxon>Leucobacter</taxon>
    </lineage>
</organism>
<gene>
    <name evidence="1" type="ORF">G7066_05750</name>
</gene>
<evidence type="ECO:0000313" key="1">
    <source>
        <dbReference type="EMBL" id="QIM18280.1"/>
    </source>
</evidence>
<evidence type="ECO:0000313" key="2">
    <source>
        <dbReference type="Proteomes" id="UP000503441"/>
    </source>
</evidence>
<proteinExistence type="predicted"/>
<evidence type="ECO:0008006" key="3">
    <source>
        <dbReference type="Google" id="ProtNLM"/>
    </source>
</evidence>
<name>A0ABX6JVG2_9MICO</name>
<dbReference type="EMBL" id="CP049933">
    <property type="protein sequence ID" value="QIM18280.1"/>
    <property type="molecule type" value="Genomic_DNA"/>
</dbReference>
<reference evidence="1 2" key="1">
    <citation type="submission" date="2020-03" db="EMBL/GenBank/DDBJ databases">
        <title>Leucobacter sp. nov., isolated from beetles.</title>
        <authorList>
            <person name="Hyun D.-W."/>
            <person name="Bae J.-W."/>
        </authorList>
    </citation>
    <scope>NUCLEOTIDE SEQUENCE [LARGE SCALE GENOMIC DNA]</scope>
    <source>
        <strain evidence="1 2">HDW9A</strain>
    </source>
</reference>
<dbReference type="InterPro" id="IPR013783">
    <property type="entry name" value="Ig-like_fold"/>
</dbReference>
<sequence>MYTASVTSSVAGAKTMTVTYSGQTVTASGNADAVFIAGGVDTTNDGTRFSVSTGDEPVGSGEHTISVRLADSEGNPVPGQAAGLSANSSGGLGGGGISTFTETATAGTYTATVSSTVAGSKVITVAFGANQVLVDGNGTAAFVAGGVDIANAATRFSVSSGDTSVDGEAML</sequence>
<dbReference type="RefSeq" id="WP_166329713.1">
    <property type="nucleotide sequence ID" value="NZ_CP049933.1"/>
</dbReference>
<accession>A0ABX6JVG2</accession>
<dbReference type="InterPro" id="IPR008964">
    <property type="entry name" value="Invasin/intimin_cell_adhesion"/>
</dbReference>